<keyword evidence="2" id="KW-1185">Reference proteome</keyword>
<protein>
    <submittedName>
        <fullName evidence="1">Uncharacterized protein</fullName>
    </submittedName>
</protein>
<dbReference type="AlphaFoldDB" id="A0A7D5DVU3"/>
<dbReference type="RefSeq" id="WP_176809462.1">
    <property type="nucleotide sequence ID" value="NZ_CP055306.1"/>
</dbReference>
<organism evidence="1 2">
    <name type="scientific">Mannheimia pernigra</name>
    <dbReference type="NCBI Taxonomy" id="111844"/>
    <lineage>
        <taxon>Bacteria</taxon>
        <taxon>Pseudomonadati</taxon>
        <taxon>Pseudomonadota</taxon>
        <taxon>Gammaproteobacteria</taxon>
        <taxon>Pasteurellales</taxon>
        <taxon>Pasteurellaceae</taxon>
        <taxon>Mannheimia</taxon>
    </lineage>
</organism>
<name>A0A7D5DVU3_9PAST</name>
<accession>A0A7D5DVU3</accession>
<reference evidence="1 2" key="1">
    <citation type="submission" date="2020-06" db="EMBL/GenBank/DDBJ databases">
        <title>Mannheimia pernigra sp. nov. isolated from bovine respiratory tract.</title>
        <authorList>
            <person name="Kuhnert P."/>
            <person name="Akarsu-Egger H."/>
        </authorList>
    </citation>
    <scope>NUCLEOTIDE SEQUENCE [LARGE SCALE GENOMIC DNA]</scope>
    <source>
        <strain evidence="1 2">BNO311</strain>
    </source>
</reference>
<sequence>MKNAVLLNINAVYRKNNFIYVGSFYKYPIYMGIDKFSFVSDITPAKDFWDIYKKFDRLTVIESSNYNVSQIKVKHYRRCIKITSMRNPDFYMLLSYDFSRKLSTPTVRFELSPQYARKNDIPNVIKWLKKHIGGEAIDMLFQNGRITRMDMTLDIHSTQFLKNFYFSIPNAKTGKNFLDNEDNCKHNYAIGSKRSSNYLLVYEKLKVVKISDVCEKNIRVKKKHIKQHITRLELRIKPLAQKPLLLSEVSMLENPFNQILIYRRAKIAFKFQDFLHYIKQEKSLPLAISSYMQSKENGDKKENRNTRLKMNRLLEKCKSKFILNIEWAKYPMIIDNTIRHFIPPLQR</sequence>
<dbReference type="EMBL" id="CP055306">
    <property type="protein sequence ID" value="QLB39787.1"/>
    <property type="molecule type" value="Genomic_DNA"/>
</dbReference>
<proteinExistence type="predicted"/>
<dbReference type="Proteomes" id="UP000509660">
    <property type="component" value="Chromosome"/>
</dbReference>
<evidence type="ECO:0000313" key="2">
    <source>
        <dbReference type="Proteomes" id="UP000509660"/>
    </source>
</evidence>
<gene>
    <name evidence="1" type="ORF">HV559_02250</name>
</gene>
<evidence type="ECO:0000313" key="1">
    <source>
        <dbReference type="EMBL" id="QLB39787.1"/>
    </source>
</evidence>